<accession>A0A7R9HGK3</accession>
<dbReference type="EMBL" id="OD017937">
    <property type="protein sequence ID" value="CAD7418662.1"/>
    <property type="molecule type" value="Genomic_DNA"/>
</dbReference>
<gene>
    <name evidence="2" type="ORF">TPSB3V08_LOCUS12531</name>
</gene>
<protein>
    <submittedName>
        <fullName evidence="2">Uncharacterized protein</fullName>
    </submittedName>
</protein>
<feature type="region of interest" description="Disordered" evidence="1">
    <location>
        <begin position="1"/>
        <end position="32"/>
    </location>
</feature>
<evidence type="ECO:0000313" key="2">
    <source>
        <dbReference type="EMBL" id="CAD7418662.1"/>
    </source>
</evidence>
<reference evidence="2" key="1">
    <citation type="submission" date="2020-11" db="EMBL/GenBank/DDBJ databases">
        <authorList>
            <person name="Tran Van P."/>
        </authorList>
    </citation>
    <scope>NUCLEOTIDE SEQUENCE</scope>
</reference>
<proteinExistence type="predicted"/>
<evidence type="ECO:0000256" key="1">
    <source>
        <dbReference type="SAM" id="MobiDB-lite"/>
    </source>
</evidence>
<dbReference type="AlphaFoldDB" id="A0A7R9HGK3"/>
<organism evidence="2">
    <name type="scientific">Timema poppense</name>
    <name type="common">Walking stick</name>
    <dbReference type="NCBI Taxonomy" id="170557"/>
    <lineage>
        <taxon>Eukaryota</taxon>
        <taxon>Metazoa</taxon>
        <taxon>Ecdysozoa</taxon>
        <taxon>Arthropoda</taxon>
        <taxon>Hexapoda</taxon>
        <taxon>Insecta</taxon>
        <taxon>Pterygota</taxon>
        <taxon>Neoptera</taxon>
        <taxon>Polyneoptera</taxon>
        <taxon>Phasmatodea</taxon>
        <taxon>Timematodea</taxon>
        <taxon>Timematoidea</taxon>
        <taxon>Timematidae</taxon>
        <taxon>Timema</taxon>
    </lineage>
</organism>
<sequence>MKARGKRSEPGTDTCRERGKHGSLDRRQSSLTRSGCWSTLNNKRISLPEVMKHPWISSLKDRARYCVETKQVITL</sequence>
<name>A0A7R9HGK3_TIMPO</name>
<feature type="compositionally biased region" description="Basic and acidic residues" evidence="1">
    <location>
        <begin position="1"/>
        <end position="28"/>
    </location>
</feature>